<accession>A0A316HS35</accession>
<dbReference type="Proteomes" id="UP000246005">
    <property type="component" value="Unassembled WGS sequence"/>
</dbReference>
<name>A0A316HS35_9PSEU</name>
<dbReference type="RefSeq" id="WP_109640116.1">
    <property type="nucleotide sequence ID" value="NZ_QGHB01000012.1"/>
</dbReference>
<dbReference type="Pfam" id="PF24837">
    <property type="entry name" value="AMIN-like"/>
    <property type="match status" value="1"/>
</dbReference>
<keyword evidence="1" id="KW-0732">Signal</keyword>
<proteinExistence type="predicted"/>
<protein>
    <recommendedName>
        <fullName evidence="2">AMIN-like domain-containing protein</fullName>
    </recommendedName>
</protein>
<gene>
    <name evidence="3" type="ORF">C8D88_1127</name>
</gene>
<feature type="signal peptide" evidence="1">
    <location>
        <begin position="1"/>
        <end position="27"/>
    </location>
</feature>
<evidence type="ECO:0000256" key="1">
    <source>
        <dbReference type="SAM" id="SignalP"/>
    </source>
</evidence>
<dbReference type="EMBL" id="QGHB01000012">
    <property type="protein sequence ID" value="PWK82759.1"/>
    <property type="molecule type" value="Genomic_DNA"/>
</dbReference>
<evidence type="ECO:0000313" key="3">
    <source>
        <dbReference type="EMBL" id="PWK82759.1"/>
    </source>
</evidence>
<dbReference type="InterPro" id="IPR056303">
    <property type="entry name" value="AMIN-like"/>
</dbReference>
<comment type="caution">
    <text evidence="3">The sequence shown here is derived from an EMBL/GenBank/DDBJ whole genome shotgun (WGS) entry which is preliminary data.</text>
</comment>
<evidence type="ECO:0000259" key="2">
    <source>
        <dbReference type="Pfam" id="PF24837"/>
    </source>
</evidence>
<dbReference type="AlphaFoldDB" id="A0A316HS35"/>
<sequence>MGKILRRGAALAALLMMAGLLAPSASAAPYCGITWGSLPKAGPSHAHTSATINDVRAGRHDCYDRLVVDMTGGPAPEWYHVSYVPTVHQQGSGFPVPLAGGAFLDVLVGSAAHDQYYNPTYQPANPMQAVNVAGFTTFRQVAFLGTFEGQTQFGMGVRARLPFRVFTLTGPGSTGRLVIDVAHRW</sequence>
<feature type="chain" id="PRO_5016366762" description="AMIN-like domain-containing protein" evidence="1">
    <location>
        <begin position="28"/>
        <end position="185"/>
    </location>
</feature>
<evidence type="ECO:0000313" key="4">
    <source>
        <dbReference type="Proteomes" id="UP000246005"/>
    </source>
</evidence>
<organism evidence="3 4">
    <name type="scientific">Lentzea atacamensis</name>
    <dbReference type="NCBI Taxonomy" id="531938"/>
    <lineage>
        <taxon>Bacteria</taxon>
        <taxon>Bacillati</taxon>
        <taxon>Actinomycetota</taxon>
        <taxon>Actinomycetes</taxon>
        <taxon>Pseudonocardiales</taxon>
        <taxon>Pseudonocardiaceae</taxon>
        <taxon>Lentzea</taxon>
    </lineage>
</organism>
<feature type="domain" description="AMIN-like" evidence="2">
    <location>
        <begin position="51"/>
        <end position="183"/>
    </location>
</feature>
<reference evidence="3 4" key="1">
    <citation type="submission" date="2018-05" db="EMBL/GenBank/DDBJ databases">
        <title>Genomic Encyclopedia of Type Strains, Phase IV (KMG-IV): sequencing the most valuable type-strain genomes for metagenomic binning, comparative biology and taxonomic classification.</title>
        <authorList>
            <person name="Goeker M."/>
        </authorList>
    </citation>
    <scope>NUCLEOTIDE SEQUENCE [LARGE SCALE GENOMIC DNA]</scope>
    <source>
        <strain evidence="3 4">DSM 45480</strain>
    </source>
</reference>